<gene>
    <name evidence="3" type="ORF">D9613_012994</name>
</gene>
<dbReference type="EMBL" id="JAACJL010000007">
    <property type="protein sequence ID" value="KAF4621561.1"/>
    <property type="molecule type" value="Genomic_DNA"/>
</dbReference>
<evidence type="ECO:0000256" key="2">
    <source>
        <dbReference type="SAM" id="Phobius"/>
    </source>
</evidence>
<feature type="transmembrane region" description="Helical" evidence="2">
    <location>
        <begin position="945"/>
        <end position="971"/>
    </location>
</feature>
<feature type="transmembrane region" description="Helical" evidence="2">
    <location>
        <begin position="873"/>
        <end position="893"/>
    </location>
</feature>
<reference evidence="3 4" key="1">
    <citation type="submission" date="2019-12" db="EMBL/GenBank/DDBJ databases">
        <authorList>
            <person name="Floudas D."/>
            <person name="Bentzer J."/>
            <person name="Ahren D."/>
            <person name="Johansson T."/>
            <person name="Persson P."/>
            <person name="Tunlid A."/>
        </authorList>
    </citation>
    <scope>NUCLEOTIDE SEQUENCE [LARGE SCALE GENOMIC DNA]</scope>
    <source>
        <strain evidence="3 4">CBS 102.39</strain>
    </source>
</reference>
<dbReference type="Proteomes" id="UP000521872">
    <property type="component" value="Unassembled WGS sequence"/>
</dbReference>
<keyword evidence="2" id="KW-0812">Transmembrane</keyword>
<feature type="region of interest" description="Disordered" evidence="1">
    <location>
        <begin position="776"/>
        <end position="814"/>
    </location>
</feature>
<feature type="transmembrane region" description="Helical" evidence="2">
    <location>
        <begin position="649"/>
        <end position="668"/>
    </location>
</feature>
<feature type="compositionally biased region" description="Polar residues" evidence="1">
    <location>
        <begin position="741"/>
        <end position="756"/>
    </location>
</feature>
<evidence type="ECO:0008006" key="5">
    <source>
        <dbReference type="Google" id="ProtNLM"/>
    </source>
</evidence>
<feature type="region of interest" description="Disordered" evidence="1">
    <location>
        <begin position="724"/>
        <end position="764"/>
    </location>
</feature>
<dbReference type="SUPFAM" id="SSF50494">
    <property type="entry name" value="Trypsin-like serine proteases"/>
    <property type="match status" value="1"/>
</dbReference>
<keyword evidence="4" id="KW-1185">Reference proteome</keyword>
<accession>A0A8H4R3J0</accession>
<evidence type="ECO:0000256" key="1">
    <source>
        <dbReference type="SAM" id="MobiDB-lite"/>
    </source>
</evidence>
<dbReference type="PANTHER" id="PTHR35043:SF7">
    <property type="entry name" value="TRANSCRIPTION FACTOR DOMAIN-CONTAINING PROTEIN"/>
    <property type="match status" value="1"/>
</dbReference>
<feature type="transmembrane region" description="Helical" evidence="2">
    <location>
        <begin position="900"/>
        <end position="925"/>
    </location>
</feature>
<keyword evidence="2" id="KW-0472">Membrane</keyword>
<feature type="transmembrane region" description="Helical" evidence="2">
    <location>
        <begin position="490"/>
        <end position="510"/>
    </location>
</feature>
<comment type="caution">
    <text evidence="3">The sequence shown here is derived from an EMBL/GenBank/DDBJ whole genome shotgun (WGS) entry which is preliminary data.</text>
</comment>
<protein>
    <recommendedName>
        <fullName evidence="5">Serine protease</fullName>
    </recommendedName>
</protein>
<keyword evidence="2" id="KW-1133">Transmembrane helix</keyword>
<proteinExistence type="predicted"/>
<dbReference type="PANTHER" id="PTHR35043">
    <property type="entry name" value="TRANSCRIPTION FACTOR DOMAIN-CONTAINING PROTEIN"/>
    <property type="match status" value="1"/>
</dbReference>
<dbReference type="AlphaFoldDB" id="A0A8H4R3J0"/>
<name>A0A8H4R3J0_9AGAR</name>
<dbReference type="InterPro" id="IPR043504">
    <property type="entry name" value="Peptidase_S1_PA_chymotrypsin"/>
</dbReference>
<evidence type="ECO:0000313" key="4">
    <source>
        <dbReference type="Proteomes" id="UP000521872"/>
    </source>
</evidence>
<feature type="transmembrane region" description="Helical" evidence="2">
    <location>
        <begin position="618"/>
        <end position="637"/>
    </location>
</feature>
<dbReference type="Gene3D" id="2.40.10.10">
    <property type="entry name" value="Trypsin-like serine proteases"/>
    <property type="match status" value="2"/>
</dbReference>
<organism evidence="3 4">
    <name type="scientific">Agrocybe pediades</name>
    <dbReference type="NCBI Taxonomy" id="84607"/>
    <lineage>
        <taxon>Eukaryota</taxon>
        <taxon>Fungi</taxon>
        <taxon>Dikarya</taxon>
        <taxon>Basidiomycota</taxon>
        <taxon>Agaricomycotina</taxon>
        <taxon>Agaricomycetes</taxon>
        <taxon>Agaricomycetidae</taxon>
        <taxon>Agaricales</taxon>
        <taxon>Agaricineae</taxon>
        <taxon>Strophariaceae</taxon>
        <taxon>Agrocybe</taxon>
    </lineage>
</organism>
<evidence type="ECO:0000313" key="3">
    <source>
        <dbReference type="EMBL" id="KAF4621561.1"/>
    </source>
</evidence>
<dbReference type="InterPro" id="IPR009003">
    <property type="entry name" value="Peptidase_S1_PA"/>
</dbReference>
<sequence length="994" mass="110962">MSAIDTNVEDVHQVVDIPSLRRIDLASIHESVVKLSFAVDGQTGVGSAFFVIIPDSPYEVIFTAGHNLYTDAQTFTTEVTVLLPNPNPMSATPISIPIPPENIKVAADYMQDPTNYEADYGVILLPWNGKNPRRGFGFKMTHAFSQLRGEARISSYRDITLSGRPVISAGPILVHECTENQLVYKATTEKGNSGSPVWIPDDTDEIAVVAIHARKPAPGSMGSRGSQLSPKLLREVYMWAGLDTKKKIRAQNTSKRYPVVPPPSGLYMTFEGTGFARLQRGNGTEVDVLPAQVASVGGIKYALGLGKQWVKFSIEDQQAILVNNLVEQCLFTKQTMNNPLIHPHIVYIALEGGYKLRMDGSKFLPHDPPNCLRSGISMTTGHDPFIQFTFEPYIPFTPFQLAPERMLILASVLLLRPSNIVGSFSSTPDAVFSSNFPRDADPTLPCPRQRIQIIWTCVATILAASWVSVHPNIPNPKESTIMKMLRRVELMAWAIISPELMIYWAMGQWYGARAMERKFAVEVQHADLEPWTRKILRRLKQLGYQLRHFRETPRRIKEVKWTRTHGFFLQMGGFMLREEGKEDRVLGWRTLMEYYKQGRLDLSEVTEDRINDHSKADWVAKGLALLQTFWFITQCIARFFDKDLILTELELATAALALLSLIMYFLWWNKPFNVRVPITIILLPAETGLQSKDNSQSRLEFVADSIDTSLPIADAVNPNVSHAQPVEATHPSDHIADEATPSESVETNPPLCQSDPTDPPIPHLESAEVSNVAFSQVHPSLPPNPQCAHPQVQSVSGSQPADRLPRSPTMESNKSSHGFQLWFLFKRIEEILKNIDADSVHDPDNVAVACVASFYSVEIDPAAVQVQMQLMCYSAAALFGSIHCIGWLSTIVFTSYATSLAWRIASVIITASPVVWCLAFIFGYLYHECQSSGSVLEVVFNFLSWLFSFVTVVTIPVYIVSRLALLVLAFIELRHIPPGALASLQWANVLPFIH</sequence>